<dbReference type="EMBL" id="CP012036">
    <property type="protein sequence ID" value="ALF53810.1"/>
    <property type="molecule type" value="Genomic_DNA"/>
</dbReference>
<protein>
    <submittedName>
        <fullName evidence="2">Uncharacterized protein</fullName>
    </submittedName>
</protein>
<organism evidence="2 3">
    <name type="scientific">Nostoc piscinale CENA21</name>
    <dbReference type="NCBI Taxonomy" id="224013"/>
    <lineage>
        <taxon>Bacteria</taxon>
        <taxon>Bacillati</taxon>
        <taxon>Cyanobacteriota</taxon>
        <taxon>Cyanophyceae</taxon>
        <taxon>Nostocales</taxon>
        <taxon>Nostocaceae</taxon>
        <taxon>Nostoc</taxon>
    </lineage>
</organism>
<name>A0A0M4SLJ4_9NOSO</name>
<dbReference type="Proteomes" id="UP000062645">
    <property type="component" value="Chromosome"/>
</dbReference>
<dbReference type="PATRIC" id="fig|224013.5.peg.3539"/>
<evidence type="ECO:0000313" key="3">
    <source>
        <dbReference type="Proteomes" id="UP000062645"/>
    </source>
</evidence>
<keyword evidence="3" id="KW-1185">Reference proteome</keyword>
<reference evidence="2 3" key="2">
    <citation type="journal article" date="2016" name="Genome Announc.">
        <title>Draft Genome Sequence of the N2-Fixing Cyanobacterium Nostoc piscinale CENA21, Isolated from the Brazilian Amazon Floodplain.</title>
        <authorList>
            <person name="Leao T."/>
            <person name="Guimaraes P.I."/>
            <person name="de Melo A.G."/>
            <person name="Ramos R.T."/>
            <person name="Leao P.N."/>
            <person name="Silva A."/>
            <person name="Fiore M.F."/>
            <person name="Schneider M.P."/>
        </authorList>
    </citation>
    <scope>NUCLEOTIDE SEQUENCE [LARGE SCALE GENOMIC DNA]</scope>
    <source>
        <strain evidence="2 3">CENA21</strain>
    </source>
</reference>
<reference evidence="3" key="1">
    <citation type="submission" date="2015-07" db="EMBL/GenBank/DDBJ databases">
        <title>Genome Of Nitrogen-Fixing Cyanobacterium Nostoc piscinale CENA21 From Solimoes/Amazon River Floodplain Sediments And Comparative Genomics To Uncover Biosynthetic Natural Products Potential.</title>
        <authorList>
            <person name="Leao T.F."/>
            <person name="Leao P.N."/>
            <person name="Guimaraes P.I."/>
            <person name="de Melo A.G.C."/>
            <person name="Ramos R.T.J."/>
            <person name="Silva A."/>
            <person name="Fiore M.F."/>
            <person name="Schneider M.P.C."/>
        </authorList>
    </citation>
    <scope>NUCLEOTIDE SEQUENCE [LARGE SCALE GENOMIC DNA]</scope>
    <source>
        <strain evidence="3">CENA21</strain>
    </source>
</reference>
<accession>A0A0M4SLJ4</accession>
<evidence type="ECO:0000313" key="2">
    <source>
        <dbReference type="EMBL" id="ALF53810.1"/>
    </source>
</evidence>
<feature type="region of interest" description="Disordered" evidence="1">
    <location>
        <begin position="76"/>
        <end position="95"/>
    </location>
</feature>
<proteinExistence type="predicted"/>
<dbReference type="AlphaFoldDB" id="A0A0M4SLJ4"/>
<dbReference type="KEGG" id="npz:ACX27_14680"/>
<gene>
    <name evidence="2" type="ORF">ACX27_14680</name>
</gene>
<sequence>MSKPTLVHIQESEFEIVLNVDSINYVGKMGTNVFIHFNGECDKLALRGSAGEAVWKLIRGSSVTIYQAPQDNKNAETLTAKDSGGQPNNLFGLDK</sequence>
<evidence type="ECO:0000256" key="1">
    <source>
        <dbReference type="SAM" id="MobiDB-lite"/>
    </source>
</evidence>